<gene>
    <name evidence="1" type="ORF">H9804_09115</name>
</gene>
<dbReference type="Gene3D" id="3.30.1780.10">
    <property type="entry name" value="ornithine cyclodeaminase, domain 1"/>
    <property type="match status" value="1"/>
</dbReference>
<evidence type="ECO:0000313" key="2">
    <source>
        <dbReference type="Proteomes" id="UP000824176"/>
    </source>
</evidence>
<evidence type="ECO:0000313" key="1">
    <source>
        <dbReference type="EMBL" id="HIZ90096.1"/>
    </source>
</evidence>
<reference evidence="1" key="2">
    <citation type="submission" date="2021-04" db="EMBL/GenBank/DDBJ databases">
        <authorList>
            <person name="Gilroy R."/>
        </authorList>
    </citation>
    <scope>NUCLEOTIDE SEQUENCE</scope>
    <source>
        <strain evidence="1">ChiW4-1371</strain>
    </source>
</reference>
<dbReference type="PANTHER" id="PTHR13812">
    <property type="entry name" value="KETIMINE REDUCTASE MU-CRYSTALLIN"/>
    <property type="match status" value="1"/>
</dbReference>
<dbReference type="InterPro" id="IPR036291">
    <property type="entry name" value="NAD(P)-bd_dom_sf"/>
</dbReference>
<dbReference type="PANTHER" id="PTHR13812:SF19">
    <property type="entry name" value="KETIMINE REDUCTASE MU-CRYSTALLIN"/>
    <property type="match status" value="1"/>
</dbReference>
<reference evidence="1" key="1">
    <citation type="journal article" date="2021" name="PeerJ">
        <title>Extensive microbial diversity within the chicken gut microbiome revealed by metagenomics and culture.</title>
        <authorList>
            <person name="Gilroy R."/>
            <person name="Ravi A."/>
            <person name="Getino M."/>
            <person name="Pursley I."/>
            <person name="Horton D.L."/>
            <person name="Alikhan N.F."/>
            <person name="Baker D."/>
            <person name="Gharbi K."/>
            <person name="Hall N."/>
            <person name="Watson M."/>
            <person name="Adriaenssens E.M."/>
            <person name="Foster-Nyarko E."/>
            <person name="Jarju S."/>
            <person name="Secka A."/>
            <person name="Antonio M."/>
            <person name="Oren A."/>
            <person name="Chaudhuri R.R."/>
            <person name="La Ragione R."/>
            <person name="Hildebrand F."/>
            <person name="Pallen M.J."/>
        </authorList>
    </citation>
    <scope>NUCLEOTIDE SEQUENCE</scope>
    <source>
        <strain evidence="1">ChiW4-1371</strain>
    </source>
</reference>
<organism evidence="1 2">
    <name type="scientific">Candidatus Mucispirillum faecigallinarum</name>
    <dbReference type="NCBI Taxonomy" id="2838699"/>
    <lineage>
        <taxon>Bacteria</taxon>
        <taxon>Pseudomonadati</taxon>
        <taxon>Deferribacterota</taxon>
        <taxon>Deferribacteres</taxon>
        <taxon>Deferribacterales</taxon>
        <taxon>Mucispirillaceae</taxon>
        <taxon>Mucispirillum</taxon>
    </lineage>
</organism>
<dbReference type="EMBL" id="DXAQ01000135">
    <property type="protein sequence ID" value="HIZ90096.1"/>
    <property type="molecule type" value="Genomic_DNA"/>
</dbReference>
<protein>
    <submittedName>
        <fullName evidence="1">Ornithine cyclodeaminase family protein</fullName>
    </submittedName>
</protein>
<dbReference type="Gene3D" id="3.40.50.720">
    <property type="entry name" value="NAD(P)-binding Rossmann-like Domain"/>
    <property type="match status" value="1"/>
</dbReference>
<dbReference type="SUPFAM" id="SSF51735">
    <property type="entry name" value="NAD(P)-binding Rossmann-fold domains"/>
    <property type="match status" value="1"/>
</dbReference>
<comment type="caution">
    <text evidence="1">The sequence shown here is derived from an EMBL/GenBank/DDBJ whole genome shotgun (WGS) entry which is preliminary data.</text>
</comment>
<dbReference type="AlphaFoldDB" id="A0A9D2KCF9"/>
<dbReference type="Proteomes" id="UP000824176">
    <property type="component" value="Unassembled WGS sequence"/>
</dbReference>
<accession>A0A9D2KCF9</accession>
<sequence>MSAIYIDENTAQSLINMDDALKLVEESFTSYSEGKSFNMIRQRMRIRKGALHMLPGAVPYKGVIGFKAYTSFRAGLIFKVHLYDAENGSPLAIIDANEIGRLRTGAASGIASKYMSKKDTNTAFIFGGGFQAEAQLEAVHKTTPLKKAYVTTRKIENAQNFAEKMSKSLNIEIIPTQNIAEDLPKADTIITITTAVNPLFDHTMINPNGVHINAAGSNALIRAEIPEKTLEAAEVLAVDNKEVAAIECGDILPSLEKGRLHWNGICELGEITCGYRKGRLSENGITVFQSQGMGLQDIMCAEFIYRKAVAENLGTTLPF</sequence>
<dbReference type="GO" id="GO:0005737">
    <property type="term" value="C:cytoplasm"/>
    <property type="evidence" value="ECO:0007669"/>
    <property type="project" value="TreeGrafter"/>
</dbReference>
<dbReference type="PIRSF" id="PIRSF001439">
    <property type="entry name" value="CryM"/>
    <property type="match status" value="1"/>
</dbReference>
<proteinExistence type="predicted"/>
<dbReference type="InterPro" id="IPR023401">
    <property type="entry name" value="ODC_N"/>
</dbReference>
<dbReference type="Pfam" id="PF02423">
    <property type="entry name" value="OCD_Mu_crystall"/>
    <property type="match status" value="1"/>
</dbReference>
<name>A0A9D2KCF9_9BACT</name>
<dbReference type="InterPro" id="IPR003462">
    <property type="entry name" value="ODC_Mu_crystall"/>
</dbReference>